<sequence length="453" mass="51554">MDVFSLLLLLASTPLLCYILVHYILPRPQDGEPPVGLWFLVRYIWLRWALFWSRRKSLHLNQRVMSYDRMVAKAREMSRLEFGTAGTRQTQGYTSLYINGSDTTGDHRIVVRVVLRPDGRREACFLLRVHGVGDLVLPKHPACLFDRVPAEGFVGEGLKCSVLEPLRTWRISYNGLCRVGIARVAGGHDDRPLVHVRCTFLWSAFTSYFDFSTDVHPRLAAENLAKVPESGMMESMYRDNQHHYHNEQFGMIHGVIQVSGQDEKTVVMRGVKSHSSGTQQEKAERHIVNHMVLEDGTCLHVGGYCQEDSSVFSGYMTKPNGAIFPAVSVDLSVRRLFDKANNQLPKTFSFSVRFESRRIKASGSVSFSHLVNVNLKSCLFTLRRNALGTSMPFVGKCILIQKTVEQMKSSRRQQLTRLLMDLVYMVSSIAHRHHVVKGFTFTQMSSMSKFIYK</sequence>
<dbReference type="PANTHER" id="PTHR34717:SF1">
    <property type="entry name" value="EG:BACR7A4.20 PROTEIN"/>
    <property type="match status" value="1"/>
</dbReference>
<dbReference type="RefSeq" id="XP_022084107.1">
    <property type="nucleotide sequence ID" value="XM_022228415.1"/>
</dbReference>
<dbReference type="AlphaFoldDB" id="A0A8B7XV39"/>
<keyword evidence="1" id="KW-1185">Reference proteome</keyword>
<dbReference type="OMA" id="REWRNFH"/>
<dbReference type="OrthoDB" id="6123450at2759"/>
<gene>
    <name evidence="2" type="primary">LOC110975709</name>
</gene>
<evidence type="ECO:0000313" key="1">
    <source>
        <dbReference type="Proteomes" id="UP000694845"/>
    </source>
</evidence>
<organism evidence="1 2">
    <name type="scientific">Acanthaster planci</name>
    <name type="common">Crown-of-thorns starfish</name>
    <dbReference type="NCBI Taxonomy" id="133434"/>
    <lineage>
        <taxon>Eukaryota</taxon>
        <taxon>Metazoa</taxon>
        <taxon>Echinodermata</taxon>
        <taxon>Eleutherozoa</taxon>
        <taxon>Asterozoa</taxon>
        <taxon>Asteroidea</taxon>
        <taxon>Valvatacea</taxon>
        <taxon>Valvatida</taxon>
        <taxon>Acanthasteridae</taxon>
        <taxon>Acanthaster</taxon>
    </lineage>
</organism>
<dbReference type="PANTHER" id="PTHR34717">
    <property type="entry name" value="EG:BACR7A4.20 PROTEIN"/>
    <property type="match status" value="1"/>
</dbReference>
<dbReference type="Proteomes" id="UP000694845">
    <property type="component" value="Unplaced"/>
</dbReference>
<reference evidence="2" key="1">
    <citation type="submission" date="2025-08" db="UniProtKB">
        <authorList>
            <consortium name="RefSeq"/>
        </authorList>
    </citation>
    <scope>IDENTIFICATION</scope>
</reference>
<dbReference type="KEGG" id="aplc:110975709"/>
<name>A0A8B7XV39_ACAPL</name>
<accession>A0A8B7XV39</accession>
<dbReference type="GeneID" id="110975709"/>
<proteinExistence type="predicted"/>
<evidence type="ECO:0000313" key="2">
    <source>
        <dbReference type="RefSeq" id="XP_022084107.1"/>
    </source>
</evidence>
<protein>
    <submittedName>
        <fullName evidence="2">Uncharacterized protein LOC110975709</fullName>
    </submittedName>
</protein>